<dbReference type="EMBL" id="SPHZ02000006">
    <property type="protein sequence ID" value="KAF0910629.1"/>
    <property type="molecule type" value="Genomic_DNA"/>
</dbReference>
<dbReference type="AlphaFoldDB" id="A0A6G1DE07"/>
<name>A0A6G1DE07_9ORYZ</name>
<comment type="caution">
    <text evidence="2">The sequence shown here is derived from an EMBL/GenBank/DDBJ whole genome shotgun (WGS) entry which is preliminary data.</text>
</comment>
<accession>A0A6G1DE07</accession>
<proteinExistence type="predicted"/>
<protein>
    <submittedName>
        <fullName evidence="2">Uncharacterized protein</fullName>
    </submittedName>
</protein>
<gene>
    <name evidence="2" type="ORF">E2562_003058</name>
</gene>
<evidence type="ECO:0000313" key="2">
    <source>
        <dbReference type="EMBL" id="KAF0910629.1"/>
    </source>
</evidence>
<evidence type="ECO:0000313" key="3">
    <source>
        <dbReference type="Proteomes" id="UP000479710"/>
    </source>
</evidence>
<dbReference type="Proteomes" id="UP000479710">
    <property type="component" value="Unassembled WGS sequence"/>
</dbReference>
<organism evidence="2 3">
    <name type="scientific">Oryza meyeriana var. granulata</name>
    <dbReference type="NCBI Taxonomy" id="110450"/>
    <lineage>
        <taxon>Eukaryota</taxon>
        <taxon>Viridiplantae</taxon>
        <taxon>Streptophyta</taxon>
        <taxon>Embryophyta</taxon>
        <taxon>Tracheophyta</taxon>
        <taxon>Spermatophyta</taxon>
        <taxon>Magnoliopsida</taxon>
        <taxon>Liliopsida</taxon>
        <taxon>Poales</taxon>
        <taxon>Poaceae</taxon>
        <taxon>BOP clade</taxon>
        <taxon>Oryzoideae</taxon>
        <taxon>Oryzeae</taxon>
        <taxon>Oryzinae</taxon>
        <taxon>Oryza</taxon>
        <taxon>Oryza meyeriana</taxon>
    </lineage>
</organism>
<keyword evidence="3" id="KW-1185">Reference proteome</keyword>
<feature type="region of interest" description="Disordered" evidence="1">
    <location>
        <begin position="1"/>
        <end position="77"/>
    </location>
</feature>
<feature type="region of interest" description="Disordered" evidence="1">
    <location>
        <begin position="110"/>
        <end position="132"/>
    </location>
</feature>
<reference evidence="2 3" key="1">
    <citation type="submission" date="2019-11" db="EMBL/GenBank/DDBJ databases">
        <title>Whole genome sequence of Oryza granulata.</title>
        <authorList>
            <person name="Li W."/>
        </authorList>
    </citation>
    <scope>NUCLEOTIDE SEQUENCE [LARGE SCALE GENOMIC DNA]</scope>
    <source>
        <strain evidence="3">cv. Menghai</strain>
        <tissue evidence="2">Leaf</tissue>
    </source>
</reference>
<evidence type="ECO:0000256" key="1">
    <source>
        <dbReference type="SAM" id="MobiDB-lite"/>
    </source>
</evidence>
<sequence>MDLSTNSPIPSAKDDEAPAASTRHRSRPPSPAFPNSATASPLDEKKLPASPASRHHWPPPPRGSRETGSGVPVRDGWLVGWPCRREGAGAPRGSGRVGNAMQVRNQLVKRLRQNGGGGARGGKNAVPREECG</sequence>